<dbReference type="Pfam" id="PF07729">
    <property type="entry name" value="FCD"/>
    <property type="match status" value="1"/>
</dbReference>
<comment type="caution">
    <text evidence="5">The sequence shown here is derived from an EMBL/GenBank/DDBJ whole genome shotgun (WGS) entry which is preliminary data.</text>
</comment>
<dbReference type="Gene3D" id="1.20.120.530">
    <property type="entry name" value="GntR ligand-binding domain-like"/>
    <property type="match status" value="1"/>
</dbReference>
<organism evidence="5 6">
    <name type="scientific">Galbibacter pacificus</name>
    <dbReference type="NCBI Taxonomy" id="2996052"/>
    <lineage>
        <taxon>Bacteria</taxon>
        <taxon>Pseudomonadati</taxon>
        <taxon>Bacteroidota</taxon>
        <taxon>Flavobacteriia</taxon>
        <taxon>Flavobacteriales</taxon>
        <taxon>Flavobacteriaceae</taxon>
        <taxon>Galbibacter</taxon>
    </lineage>
</organism>
<sequence>MKEESKPTIKPVQKESMVDQVEKNLRIYFKDHGFKPGDALPTEMELAESMNVSRNVIREALSRFRMLGLISSNKRKGIQLIKFNLFSALERVLDPSVLDKSTLHELFELRIMLEIGMANALFRNVTPDDIFKLKEIIHSYEGNDGSKNKIDYEISFHSYLYKVSKNETLYGFQKYLKIVFDYVLEIESQTEMHKIPPKKVDHMQLVECLENGTVSEFQELMHQHFSTYFEMDFFKRNH</sequence>
<name>A0ABT6FMU4_9FLAO</name>
<dbReference type="SMART" id="SM00895">
    <property type="entry name" value="FCD"/>
    <property type="match status" value="1"/>
</dbReference>
<dbReference type="PANTHER" id="PTHR43537">
    <property type="entry name" value="TRANSCRIPTIONAL REGULATOR, GNTR FAMILY"/>
    <property type="match status" value="1"/>
</dbReference>
<evidence type="ECO:0000259" key="4">
    <source>
        <dbReference type="PROSITE" id="PS50949"/>
    </source>
</evidence>
<dbReference type="InterPro" id="IPR008920">
    <property type="entry name" value="TF_FadR/GntR_C"/>
</dbReference>
<dbReference type="SUPFAM" id="SSF46785">
    <property type="entry name" value="Winged helix' DNA-binding domain"/>
    <property type="match status" value="1"/>
</dbReference>
<dbReference type="SMART" id="SM00345">
    <property type="entry name" value="HTH_GNTR"/>
    <property type="match status" value="1"/>
</dbReference>
<dbReference type="Pfam" id="PF00392">
    <property type="entry name" value="GntR"/>
    <property type="match status" value="1"/>
</dbReference>
<dbReference type="InterPro" id="IPR036390">
    <property type="entry name" value="WH_DNA-bd_sf"/>
</dbReference>
<dbReference type="PRINTS" id="PR00035">
    <property type="entry name" value="HTHGNTR"/>
</dbReference>
<proteinExistence type="predicted"/>
<gene>
    <name evidence="5" type="ORF">OSR52_01800</name>
</gene>
<evidence type="ECO:0000256" key="1">
    <source>
        <dbReference type="ARBA" id="ARBA00023015"/>
    </source>
</evidence>
<dbReference type="EMBL" id="JAPMUA010000001">
    <property type="protein sequence ID" value="MDG3584584.1"/>
    <property type="molecule type" value="Genomic_DNA"/>
</dbReference>
<evidence type="ECO:0000313" key="6">
    <source>
        <dbReference type="Proteomes" id="UP001153642"/>
    </source>
</evidence>
<feature type="domain" description="HTH gntR-type" evidence="4">
    <location>
        <begin position="15"/>
        <end position="83"/>
    </location>
</feature>
<dbReference type="SUPFAM" id="SSF48008">
    <property type="entry name" value="GntR ligand-binding domain-like"/>
    <property type="match status" value="1"/>
</dbReference>
<evidence type="ECO:0000256" key="3">
    <source>
        <dbReference type="ARBA" id="ARBA00023163"/>
    </source>
</evidence>
<dbReference type="InterPro" id="IPR011711">
    <property type="entry name" value="GntR_C"/>
</dbReference>
<dbReference type="Gene3D" id="1.10.10.10">
    <property type="entry name" value="Winged helix-like DNA-binding domain superfamily/Winged helix DNA-binding domain"/>
    <property type="match status" value="1"/>
</dbReference>
<keyword evidence="6" id="KW-1185">Reference proteome</keyword>
<keyword evidence="3" id="KW-0804">Transcription</keyword>
<dbReference type="PANTHER" id="PTHR43537:SF5">
    <property type="entry name" value="UXU OPERON TRANSCRIPTIONAL REGULATOR"/>
    <property type="match status" value="1"/>
</dbReference>
<dbReference type="CDD" id="cd07377">
    <property type="entry name" value="WHTH_GntR"/>
    <property type="match status" value="1"/>
</dbReference>
<reference evidence="5" key="1">
    <citation type="submission" date="2022-11" db="EMBL/GenBank/DDBJ databases">
        <title>High-quality draft genome sequence of Galbibacter sp. strain CMA-7.</title>
        <authorList>
            <person name="Wei L."/>
            <person name="Dong C."/>
            <person name="Shao Z."/>
        </authorList>
    </citation>
    <scope>NUCLEOTIDE SEQUENCE</scope>
    <source>
        <strain evidence="5">CMA-7</strain>
    </source>
</reference>
<dbReference type="PROSITE" id="PS50949">
    <property type="entry name" value="HTH_GNTR"/>
    <property type="match status" value="1"/>
</dbReference>
<evidence type="ECO:0000313" key="5">
    <source>
        <dbReference type="EMBL" id="MDG3584584.1"/>
    </source>
</evidence>
<dbReference type="Proteomes" id="UP001153642">
    <property type="component" value="Unassembled WGS sequence"/>
</dbReference>
<dbReference type="InterPro" id="IPR000524">
    <property type="entry name" value="Tscrpt_reg_HTH_GntR"/>
</dbReference>
<evidence type="ECO:0000256" key="2">
    <source>
        <dbReference type="ARBA" id="ARBA00023125"/>
    </source>
</evidence>
<keyword evidence="1" id="KW-0805">Transcription regulation</keyword>
<protein>
    <submittedName>
        <fullName evidence="5">GntR family transcriptional regulator</fullName>
    </submittedName>
</protein>
<accession>A0ABT6FMU4</accession>
<dbReference type="InterPro" id="IPR036388">
    <property type="entry name" value="WH-like_DNA-bd_sf"/>
</dbReference>
<dbReference type="RefSeq" id="WP_277898343.1">
    <property type="nucleotide sequence ID" value="NZ_JAPMUA010000001.1"/>
</dbReference>
<keyword evidence="2" id="KW-0238">DNA-binding</keyword>